<organism evidence="5 6">
    <name type="scientific">Maledivibacter halophilus</name>
    <dbReference type="NCBI Taxonomy" id="36842"/>
    <lineage>
        <taxon>Bacteria</taxon>
        <taxon>Bacillati</taxon>
        <taxon>Bacillota</taxon>
        <taxon>Clostridia</taxon>
        <taxon>Peptostreptococcales</taxon>
        <taxon>Caminicellaceae</taxon>
        <taxon>Maledivibacter</taxon>
    </lineage>
</organism>
<reference evidence="5 6" key="1">
    <citation type="submission" date="2017-02" db="EMBL/GenBank/DDBJ databases">
        <authorList>
            <person name="Peterson S.W."/>
        </authorList>
    </citation>
    <scope>NUCLEOTIDE SEQUENCE [LARGE SCALE GENOMIC DNA]</scope>
    <source>
        <strain evidence="5 6">M1</strain>
    </source>
</reference>
<comment type="cofactor">
    <cofactor evidence="1">
        <name>Mg(2+)</name>
        <dbReference type="ChEBI" id="CHEBI:18420"/>
    </cofactor>
</comment>
<evidence type="ECO:0000313" key="5">
    <source>
        <dbReference type="EMBL" id="SKC48450.1"/>
    </source>
</evidence>
<dbReference type="InterPro" id="IPR000086">
    <property type="entry name" value="NUDIX_hydrolase_dom"/>
</dbReference>
<dbReference type="PANTHER" id="PTHR43046">
    <property type="entry name" value="GDP-MANNOSE MANNOSYL HYDROLASE"/>
    <property type="match status" value="1"/>
</dbReference>
<dbReference type="PROSITE" id="PS51462">
    <property type="entry name" value="NUDIX"/>
    <property type="match status" value="1"/>
</dbReference>
<dbReference type="AlphaFoldDB" id="A0A1T5JAH4"/>
<evidence type="ECO:0000313" key="6">
    <source>
        <dbReference type="Proteomes" id="UP000190285"/>
    </source>
</evidence>
<dbReference type="SUPFAM" id="SSF55811">
    <property type="entry name" value="Nudix"/>
    <property type="match status" value="1"/>
</dbReference>
<dbReference type="PANTHER" id="PTHR43046:SF14">
    <property type="entry name" value="MUTT_NUDIX FAMILY PROTEIN"/>
    <property type="match status" value="1"/>
</dbReference>
<dbReference type="GO" id="GO:0016787">
    <property type="term" value="F:hydrolase activity"/>
    <property type="evidence" value="ECO:0007669"/>
    <property type="project" value="UniProtKB-KW"/>
</dbReference>
<dbReference type="PRINTS" id="PR00502">
    <property type="entry name" value="NUDIXFAMILY"/>
</dbReference>
<dbReference type="InterPro" id="IPR015797">
    <property type="entry name" value="NUDIX_hydrolase-like_dom_sf"/>
</dbReference>
<evidence type="ECO:0000256" key="1">
    <source>
        <dbReference type="ARBA" id="ARBA00001946"/>
    </source>
</evidence>
<proteinExistence type="inferred from homology"/>
<dbReference type="Gene3D" id="3.90.79.10">
    <property type="entry name" value="Nucleoside Triphosphate Pyrophosphohydrolase"/>
    <property type="match status" value="1"/>
</dbReference>
<name>A0A1T5JAH4_9FIRM</name>
<feature type="domain" description="Nudix hydrolase" evidence="4">
    <location>
        <begin position="1"/>
        <end position="124"/>
    </location>
</feature>
<dbReference type="InterPro" id="IPR020476">
    <property type="entry name" value="Nudix_hydrolase"/>
</dbReference>
<keyword evidence="6" id="KW-1185">Reference proteome</keyword>
<evidence type="ECO:0000256" key="3">
    <source>
        <dbReference type="RuleBase" id="RU003476"/>
    </source>
</evidence>
<dbReference type="Proteomes" id="UP000190285">
    <property type="component" value="Unassembled WGS sequence"/>
</dbReference>
<dbReference type="Pfam" id="PF00293">
    <property type="entry name" value="NUDIX"/>
    <property type="match status" value="1"/>
</dbReference>
<accession>A0A1T5JAH4</accession>
<protein>
    <submittedName>
        <fullName evidence="5">ADP-ribose pyrophosphatase</fullName>
    </submittedName>
</protein>
<dbReference type="STRING" id="36842.SAMN02194393_01045"/>
<sequence>MVKPFVLGLVEKEGKYLFLNRIDPPKVWSPPGGWLDKGENPEDGLLREIKEETNLKVKIICPIHVFYKSKTNSLGFVYICQYISGKVKISFEHMDFMWKTLKEMKTEKINCSPSVRILEKGEKILSCLKRS</sequence>
<keyword evidence="2 3" id="KW-0378">Hydrolase</keyword>
<dbReference type="OrthoDB" id="9816289at2"/>
<comment type="similarity">
    <text evidence="3">Belongs to the Nudix hydrolase family.</text>
</comment>
<dbReference type="RefSeq" id="WP_079489884.1">
    <property type="nucleotide sequence ID" value="NZ_FUZT01000002.1"/>
</dbReference>
<dbReference type="InterPro" id="IPR020084">
    <property type="entry name" value="NUDIX_hydrolase_CS"/>
</dbReference>
<evidence type="ECO:0000259" key="4">
    <source>
        <dbReference type="PROSITE" id="PS51462"/>
    </source>
</evidence>
<gene>
    <name evidence="5" type="ORF">SAMN02194393_01045</name>
</gene>
<evidence type="ECO:0000256" key="2">
    <source>
        <dbReference type="ARBA" id="ARBA00022801"/>
    </source>
</evidence>
<dbReference type="PROSITE" id="PS00893">
    <property type="entry name" value="NUDIX_BOX"/>
    <property type="match status" value="1"/>
</dbReference>
<dbReference type="EMBL" id="FUZT01000002">
    <property type="protein sequence ID" value="SKC48450.1"/>
    <property type="molecule type" value="Genomic_DNA"/>
</dbReference>